<dbReference type="Pfam" id="PF06114">
    <property type="entry name" value="Peptidase_M78"/>
    <property type="match status" value="1"/>
</dbReference>
<gene>
    <name evidence="2" type="ORF">SDC9_79424</name>
</gene>
<comment type="caution">
    <text evidence="2">The sequence shown here is derived from an EMBL/GenBank/DDBJ whole genome shotgun (WGS) entry which is preliminary data.</text>
</comment>
<feature type="domain" description="IrrE N-terminal-like" evidence="1">
    <location>
        <begin position="62"/>
        <end position="160"/>
    </location>
</feature>
<sequence>MEGYNRYDKYKKARNTAWNALINGGIRELPVNLKNVAEAYGIAVYSYKTAIKNGLIESEEAVGAGFSKIIDERKYIFVSNAKSSSEVRFDIACQIGHFALGHKIYGKPVKSKKFGRNDYEAYIFARDLLMPAAVLYGMGIHSAEKIEELCGVTHDLAEKRAERMEELYIRKKFNTHPSEIKVNEQFEKFINAYSI</sequence>
<evidence type="ECO:0000259" key="1">
    <source>
        <dbReference type="Pfam" id="PF06114"/>
    </source>
</evidence>
<evidence type="ECO:0000313" key="2">
    <source>
        <dbReference type="EMBL" id="MPM32858.1"/>
    </source>
</evidence>
<name>A0A644YXX0_9ZZZZ</name>
<organism evidence="2">
    <name type="scientific">bioreactor metagenome</name>
    <dbReference type="NCBI Taxonomy" id="1076179"/>
    <lineage>
        <taxon>unclassified sequences</taxon>
        <taxon>metagenomes</taxon>
        <taxon>ecological metagenomes</taxon>
    </lineage>
</organism>
<protein>
    <recommendedName>
        <fullName evidence="1">IrrE N-terminal-like domain-containing protein</fullName>
    </recommendedName>
</protein>
<accession>A0A644YXX0</accession>
<dbReference type="AlphaFoldDB" id="A0A644YXX0"/>
<proteinExistence type="predicted"/>
<reference evidence="2" key="1">
    <citation type="submission" date="2019-08" db="EMBL/GenBank/DDBJ databases">
        <authorList>
            <person name="Kucharzyk K."/>
            <person name="Murdoch R.W."/>
            <person name="Higgins S."/>
            <person name="Loffler F."/>
        </authorList>
    </citation>
    <scope>NUCLEOTIDE SEQUENCE</scope>
</reference>
<dbReference type="EMBL" id="VSSQ01006484">
    <property type="protein sequence ID" value="MPM32858.1"/>
    <property type="molecule type" value="Genomic_DNA"/>
</dbReference>
<dbReference type="InterPro" id="IPR010359">
    <property type="entry name" value="IrrE_HExxH"/>
</dbReference>